<evidence type="ECO:0000256" key="11">
    <source>
        <dbReference type="PROSITE-ProRule" id="PRU00175"/>
    </source>
</evidence>
<keyword evidence="10" id="KW-0539">Nucleus</keyword>
<dbReference type="SMART" id="SM00184">
    <property type="entry name" value="RING"/>
    <property type="match status" value="1"/>
</dbReference>
<evidence type="ECO:0000256" key="5">
    <source>
        <dbReference type="ARBA" id="ARBA00022490"/>
    </source>
</evidence>
<comment type="pathway">
    <text evidence="3">Protein modification; protein ubiquitination.</text>
</comment>
<evidence type="ECO:0000256" key="4">
    <source>
        <dbReference type="ARBA" id="ARBA00009273"/>
    </source>
</evidence>
<evidence type="ECO:0000256" key="3">
    <source>
        <dbReference type="ARBA" id="ARBA00004906"/>
    </source>
</evidence>
<dbReference type="InterPro" id="IPR013083">
    <property type="entry name" value="Znf_RING/FYVE/PHD"/>
</dbReference>
<dbReference type="PANTHER" id="PTHR11210">
    <property type="entry name" value="RING BOX"/>
    <property type="match status" value="1"/>
</dbReference>
<gene>
    <name evidence="13" type="ORF">LSTR_LSTR008340</name>
</gene>
<dbReference type="SUPFAM" id="SSF57850">
    <property type="entry name" value="RING/U-box"/>
    <property type="match status" value="1"/>
</dbReference>
<keyword evidence="9" id="KW-0862">Zinc</keyword>
<accession>A0A482XJD8</accession>
<dbReference type="Proteomes" id="UP000291343">
    <property type="component" value="Unassembled WGS sequence"/>
</dbReference>
<dbReference type="InParanoid" id="A0A482XJD8"/>
<evidence type="ECO:0000256" key="2">
    <source>
        <dbReference type="ARBA" id="ARBA00004496"/>
    </source>
</evidence>
<comment type="similarity">
    <text evidence="4">Belongs to the RING-box family.</text>
</comment>
<evidence type="ECO:0000256" key="6">
    <source>
        <dbReference type="ARBA" id="ARBA00022723"/>
    </source>
</evidence>
<dbReference type="PROSITE" id="PS50089">
    <property type="entry name" value="ZF_RING_2"/>
    <property type="match status" value="1"/>
</dbReference>
<dbReference type="Pfam" id="PF12678">
    <property type="entry name" value="zf-rbx1"/>
    <property type="match status" value="1"/>
</dbReference>
<dbReference type="GO" id="GO:0008270">
    <property type="term" value="F:zinc ion binding"/>
    <property type="evidence" value="ECO:0007669"/>
    <property type="project" value="UniProtKB-KW"/>
</dbReference>
<keyword evidence="14" id="KW-1185">Reference proteome</keyword>
<dbReference type="InterPro" id="IPR024766">
    <property type="entry name" value="Znf_RING_H2"/>
</dbReference>
<dbReference type="InterPro" id="IPR051031">
    <property type="entry name" value="RING-box_E3_Ubiquitin_Ligase"/>
</dbReference>
<dbReference type="EMBL" id="QKKF02007569">
    <property type="protein sequence ID" value="RZF45963.1"/>
    <property type="molecule type" value="Genomic_DNA"/>
</dbReference>
<dbReference type="InterPro" id="IPR001841">
    <property type="entry name" value="Znf_RING"/>
</dbReference>
<dbReference type="AlphaFoldDB" id="A0A482XJD8"/>
<name>A0A482XJD8_LAOST</name>
<proteinExistence type="inferred from homology"/>
<evidence type="ECO:0000313" key="14">
    <source>
        <dbReference type="Proteomes" id="UP000291343"/>
    </source>
</evidence>
<evidence type="ECO:0000256" key="9">
    <source>
        <dbReference type="ARBA" id="ARBA00022833"/>
    </source>
</evidence>
<keyword evidence="5" id="KW-0963">Cytoplasm</keyword>
<comment type="subcellular location">
    <subcellularLocation>
        <location evidence="2">Cytoplasm</location>
    </subcellularLocation>
    <subcellularLocation>
        <location evidence="1">Nucleus</location>
    </subcellularLocation>
</comment>
<protein>
    <recommendedName>
        <fullName evidence="12">RING-type domain-containing protein</fullName>
    </recommendedName>
</protein>
<feature type="domain" description="RING-type" evidence="12">
    <location>
        <begin position="97"/>
        <end position="145"/>
    </location>
</feature>
<evidence type="ECO:0000259" key="12">
    <source>
        <dbReference type="PROSITE" id="PS50089"/>
    </source>
</evidence>
<keyword evidence="6" id="KW-0479">Metal-binding</keyword>
<evidence type="ECO:0000256" key="7">
    <source>
        <dbReference type="ARBA" id="ARBA00022771"/>
    </source>
</evidence>
<keyword evidence="7 11" id="KW-0863">Zinc-finger</keyword>
<organism evidence="13 14">
    <name type="scientific">Laodelphax striatellus</name>
    <name type="common">Small brown planthopper</name>
    <name type="synonym">Delphax striatella</name>
    <dbReference type="NCBI Taxonomy" id="195883"/>
    <lineage>
        <taxon>Eukaryota</taxon>
        <taxon>Metazoa</taxon>
        <taxon>Ecdysozoa</taxon>
        <taxon>Arthropoda</taxon>
        <taxon>Hexapoda</taxon>
        <taxon>Insecta</taxon>
        <taxon>Pterygota</taxon>
        <taxon>Neoptera</taxon>
        <taxon>Paraneoptera</taxon>
        <taxon>Hemiptera</taxon>
        <taxon>Auchenorrhyncha</taxon>
        <taxon>Fulgoroidea</taxon>
        <taxon>Delphacidae</taxon>
        <taxon>Criomorphinae</taxon>
        <taxon>Laodelphax</taxon>
    </lineage>
</organism>
<dbReference type="OrthoDB" id="8962942at2759"/>
<comment type="caution">
    <text evidence="13">The sequence shown here is derived from an EMBL/GenBank/DDBJ whole genome shotgun (WGS) entry which is preliminary data.</text>
</comment>
<dbReference type="GO" id="GO:0005634">
    <property type="term" value="C:nucleus"/>
    <property type="evidence" value="ECO:0007669"/>
    <property type="project" value="UniProtKB-SubCell"/>
</dbReference>
<dbReference type="GO" id="GO:0005737">
    <property type="term" value="C:cytoplasm"/>
    <property type="evidence" value="ECO:0007669"/>
    <property type="project" value="UniProtKB-SubCell"/>
</dbReference>
<dbReference type="Gene3D" id="3.30.40.10">
    <property type="entry name" value="Zinc/RING finger domain, C3HC4 (zinc finger)"/>
    <property type="match status" value="1"/>
</dbReference>
<evidence type="ECO:0000256" key="8">
    <source>
        <dbReference type="ARBA" id="ARBA00022786"/>
    </source>
</evidence>
<dbReference type="GO" id="GO:0031461">
    <property type="term" value="C:cullin-RING ubiquitin ligase complex"/>
    <property type="evidence" value="ECO:0007669"/>
    <property type="project" value="UniProtKB-ARBA"/>
</dbReference>
<keyword evidence="8" id="KW-0833">Ubl conjugation pathway</keyword>
<dbReference type="STRING" id="195883.A0A482XJD8"/>
<reference evidence="13 14" key="1">
    <citation type="journal article" date="2017" name="Gigascience">
        <title>Genome sequence of the small brown planthopper, Laodelphax striatellus.</title>
        <authorList>
            <person name="Zhu J."/>
            <person name="Jiang F."/>
            <person name="Wang X."/>
            <person name="Yang P."/>
            <person name="Bao Y."/>
            <person name="Zhao W."/>
            <person name="Wang W."/>
            <person name="Lu H."/>
            <person name="Wang Q."/>
            <person name="Cui N."/>
            <person name="Li J."/>
            <person name="Chen X."/>
            <person name="Luo L."/>
            <person name="Yu J."/>
            <person name="Kang L."/>
            <person name="Cui F."/>
        </authorList>
    </citation>
    <scope>NUCLEOTIDE SEQUENCE [LARGE SCALE GENOMIC DNA]</scope>
    <source>
        <strain evidence="13">Lst14</strain>
    </source>
</reference>
<sequence length="155" mass="17469">MSGRTTGKVTNTAKLVKVDLVEISLTARVCSLSTCTLSHARIQQHTHVPACVCKKALVIRLLVCIVYAVNLPPPSLACDNIRADNLRMPPIYRADACLRCQAESMQDSRYGRQDCVVVWGECNHSFHYCCMSLWVKQNNRCPLCQQEWSIQRMGK</sequence>
<evidence type="ECO:0000313" key="13">
    <source>
        <dbReference type="EMBL" id="RZF45963.1"/>
    </source>
</evidence>
<evidence type="ECO:0000256" key="1">
    <source>
        <dbReference type="ARBA" id="ARBA00004123"/>
    </source>
</evidence>
<evidence type="ECO:0000256" key="10">
    <source>
        <dbReference type="ARBA" id="ARBA00023242"/>
    </source>
</evidence>